<dbReference type="InterPro" id="IPR021439">
    <property type="entry name" value="DUF3088"/>
</dbReference>
<organism evidence="1 2">
    <name type="scientific">Aquamicrobium lusatiense</name>
    <dbReference type="NCBI Taxonomy" id="89772"/>
    <lineage>
        <taxon>Bacteria</taxon>
        <taxon>Pseudomonadati</taxon>
        <taxon>Pseudomonadota</taxon>
        <taxon>Alphaproteobacteria</taxon>
        <taxon>Hyphomicrobiales</taxon>
        <taxon>Phyllobacteriaceae</taxon>
        <taxon>Aquamicrobium</taxon>
    </lineage>
</organism>
<proteinExistence type="predicted"/>
<evidence type="ECO:0000313" key="1">
    <source>
        <dbReference type="EMBL" id="MBB6012093.1"/>
    </source>
</evidence>
<reference evidence="1 2" key="1">
    <citation type="submission" date="2020-08" db="EMBL/GenBank/DDBJ databases">
        <title>Genomic Encyclopedia of Type Strains, Phase IV (KMG-IV): sequencing the most valuable type-strain genomes for metagenomic binning, comparative biology and taxonomic classification.</title>
        <authorList>
            <person name="Goeker M."/>
        </authorList>
    </citation>
    <scope>NUCLEOTIDE SEQUENCE [LARGE SCALE GENOMIC DNA]</scope>
    <source>
        <strain evidence="1 2">DSM 11099</strain>
    </source>
</reference>
<accession>A0A7W9VUJ7</accession>
<dbReference type="Pfam" id="PF11287">
    <property type="entry name" value="DUF3088"/>
    <property type="match status" value="1"/>
</dbReference>
<protein>
    <recommendedName>
        <fullName evidence="3">DUF3088 domain-containing protein</fullName>
    </recommendedName>
</protein>
<dbReference type="EMBL" id="JACHEU010000001">
    <property type="protein sequence ID" value="MBB6012093.1"/>
    <property type="molecule type" value="Genomic_DNA"/>
</dbReference>
<dbReference type="RefSeq" id="WP_183827926.1">
    <property type="nucleotide sequence ID" value="NZ_JACHEU010000001.1"/>
</dbReference>
<name>A0A7W9VUJ7_9HYPH</name>
<keyword evidence="2" id="KW-1185">Reference proteome</keyword>
<dbReference type="Proteomes" id="UP000533306">
    <property type="component" value="Unassembled WGS sequence"/>
</dbReference>
<gene>
    <name evidence="1" type="ORF">HNR59_001438</name>
</gene>
<evidence type="ECO:0008006" key="3">
    <source>
        <dbReference type="Google" id="ProtNLM"/>
    </source>
</evidence>
<evidence type="ECO:0000313" key="2">
    <source>
        <dbReference type="Proteomes" id="UP000533306"/>
    </source>
</evidence>
<comment type="caution">
    <text evidence="1">The sequence shown here is derived from an EMBL/GenBank/DDBJ whole genome shotgun (WGS) entry which is preliminary data.</text>
</comment>
<dbReference type="AlphaFoldDB" id="A0A7W9VUJ7"/>
<sequence>MKQDRLILLRQGFEVPAYPARRFFCWHCALLDGLLASFPDLAKRLHVDRVAWPRPRQEVVALIGEENQSLPLLILAEGETSPHQTGIFEGRAFISDKDKILAALTDRHGFPELFAG</sequence>